<dbReference type="EMBL" id="CP023747">
    <property type="protein sequence ID" value="QEV38224.1"/>
    <property type="molecule type" value="Genomic_DNA"/>
</dbReference>
<dbReference type="Pfam" id="PF00027">
    <property type="entry name" value="cNMP_binding"/>
    <property type="match status" value="1"/>
</dbReference>
<keyword evidence="4" id="KW-1185">Reference proteome</keyword>
<sequence length="158" mass="17147">MRSQQGADPGAGLLAALSPEHRDRLLGLAREVTHPGDTRLFEEGEPADRFWIVRTGVVALDIQIPGRGRAVVETIGAGGLLGWSWLCPPRQWHLGAETRSPVVAWEFDAEEVRRTCAADPGFGLALVTLVAETIGHRLRATRTRLLDLYGPLGSAPRP</sequence>
<evidence type="ECO:0000313" key="2">
    <source>
        <dbReference type="EMBL" id="AJE39636.1"/>
    </source>
</evidence>
<dbReference type="Gene3D" id="2.60.120.10">
    <property type="entry name" value="Jelly Rolls"/>
    <property type="match status" value="1"/>
</dbReference>
<dbReference type="InterPro" id="IPR014710">
    <property type="entry name" value="RmlC-like_jellyroll"/>
</dbReference>
<feature type="domain" description="Cyclic nucleotide-binding" evidence="1">
    <location>
        <begin position="13"/>
        <end position="82"/>
    </location>
</feature>
<dbReference type="SMART" id="SM00100">
    <property type="entry name" value="cNMP"/>
    <property type="match status" value="1"/>
</dbReference>
<name>A0A0B5DGQ0_9ACTN</name>
<dbReference type="InterPro" id="IPR000595">
    <property type="entry name" value="cNMP-bd_dom"/>
</dbReference>
<dbReference type="RefSeq" id="WP_043438349.1">
    <property type="nucleotide sequence ID" value="NZ_CP009313.1"/>
</dbReference>
<dbReference type="AlphaFoldDB" id="A0A0B5DGQ0"/>
<evidence type="ECO:0000259" key="1">
    <source>
        <dbReference type="PROSITE" id="PS50042"/>
    </source>
</evidence>
<dbReference type="SUPFAM" id="SSF51206">
    <property type="entry name" value="cAMP-binding domain-like"/>
    <property type="match status" value="1"/>
</dbReference>
<dbReference type="KEGG" id="snq:CP978_06430"/>
<evidence type="ECO:0000313" key="5">
    <source>
        <dbReference type="Proteomes" id="UP000325763"/>
    </source>
</evidence>
<dbReference type="EMBL" id="CP009313">
    <property type="protein sequence ID" value="AJE39636.1"/>
    <property type="molecule type" value="Genomic_DNA"/>
</dbReference>
<evidence type="ECO:0000313" key="4">
    <source>
        <dbReference type="Proteomes" id="UP000031526"/>
    </source>
</evidence>
<reference evidence="2 4" key="2">
    <citation type="journal article" date="2016" name="Appl. Microbiol. Biotechnol.">
        <title>Exploiting the genome sequence of Streptomyces nodosus for enhanced antibiotic production.</title>
        <authorList>
            <person name="Sweeney P."/>
            <person name="Murphy C.D."/>
            <person name="Caffrey P."/>
        </authorList>
    </citation>
    <scope>NUCLEOTIDE SEQUENCE [LARGE SCALE GENOMIC DNA]</scope>
    <source>
        <strain evidence="2 4">ATCC 14899</strain>
    </source>
</reference>
<dbReference type="InterPro" id="IPR018490">
    <property type="entry name" value="cNMP-bd_dom_sf"/>
</dbReference>
<evidence type="ECO:0000313" key="3">
    <source>
        <dbReference type="EMBL" id="QEV38224.1"/>
    </source>
</evidence>
<accession>A0A0B5DGQ0</accession>
<gene>
    <name evidence="3" type="ORF">CP978_06430</name>
    <name evidence="2" type="ORF">SNOD_06070</name>
</gene>
<reference evidence="3 5" key="3">
    <citation type="submission" date="2017-09" db="EMBL/GenBank/DDBJ databases">
        <title>Streptomyces genome completion.</title>
        <authorList>
            <person name="Lee N."/>
            <person name="Cho B.-K."/>
        </authorList>
    </citation>
    <scope>NUCLEOTIDE SEQUENCE [LARGE SCALE GENOMIC DNA]</scope>
    <source>
        <strain evidence="3 5">ATCC 14899</strain>
    </source>
</reference>
<protein>
    <submittedName>
        <fullName evidence="3">Cyclic nucleotide-binding domain-containing protein</fullName>
    </submittedName>
    <submittedName>
        <fullName evidence="2">Regulatory protein</fullName>
    </submittedName>
</protein>
<dbReference type="PROSITE" id="PS50042">
    <property type="entry name" value="CNMP_BINDING_3"/>
    <property type="match status" value="1"/>
</dbReference>
<dbReference type="Proteomes" id="UP000325763">
    <property type="component" value="Chromosome"/>
</dbReference>
<dbReference type="STRING" id="40318.SNOD_06070"/>
<organism evidence="2 4">
    <name type="scientific">Streptomyces nodosus</name>
    <dbReference type="NCBI Taxonomy" id="40318"/>
    <lineage>
        <taxon>Bacteria</taxon>
        <taxon>Bacillati</taxon>
        <taxon>Actinomycetota</taxon>
        <taxon>Actinomycetes</taxon>
        <taxon>Kitasatosporales</taxon>
        <taxon>Streptomycetaceae</taxon>
        <taxon>Streptomyces</taxon>
    </lineage>
</organism>
<dbReference type="OrthoDB" id="290916at2"/>
<dbReference type="Proteomes" id="UP000031526">
    <property type="component" value="Chromosome"/>
</dbReference>
<dbReference type="HOGENOM" id="CLU_075053_15_0_11"/>
<dbReference type="CDD" id="cd00038">
    <property type="entry name" value="CAP_ED"/>
    <property type="match status" value="1"/>
</dbReference>
<reference evidence="4" key="1">
    <citation type="submission" date="2014-09" db="EMBL/GenBank/DDBJ databases">
        <title>Sequence of the Streptomyces nodosus genome.</title>
        <authorList>
            <person name="Sweeney P."/>
            <person name="Stephens N."/>
            <person name="Murphy C."/>
            <person name="Caffrey P."/>
        </authorList>
    </citation>
    <scope>NUCLEOTIDE SEQUENCE [LARGE SCALE GENOMIC DNA]</scope>
    <source>
        <strain evidence="4">ATCC 14899</strain>
    </source>
</reference>
<proteinExistence type="predicted"/>